<dbReference type="Proteomes" id="UP000291469">
    <property type="component" value="Chromosome"/>
</dbReference>
<accession>A0A411YEJ6</accession>
<dbReference type="AlphaFoldDB" id="A0A411YEJ6"/>
<reference evidence="1 2" key="1">
    <citation type="submission" date="2019-01" db="EMBL/GenBank/DDBJ databases">
        <title>Egibacter rhizosphaerae EGI 80759T.</title>
        <authorList>
            <person name="Chen D.-D."/>
            <person name="Tian Y."/>
            <person name="Jiao J.-Y."/>
            <person name="Zhang X.-T."/>
            <person name="Zhang Y.-G."/>
            <person name="Zhang Y."/>
            <person name="Xiao M."/>
            <person name="Shu W.-S."/>
            <person name="Li W.-J."/>
        </authorList>
    </citation>
    <scope>NUCLEOTIDE SEQUENCE [LARGE SCALE GENOMIC DNA]</scope>
    <source>
        <strain evidence="1 2">EGI 80759</strain>
    </source>
</reference>
<name>A0A411YEJ6_9ACTN</name>
<dbReference type="EMBL" id="CP036402">
    <property type="protein sequence ID" value="QBI19645.1"/>
    <property type="molecule type" value="Genomic_DNA"/>
</dbReference>
<keyword evidence="2" id="KW-1185">Reference proteome</keyword>
<proteinExistence type="predicted"/>
<gene>
    <name evidence="1" type="ORF">ER308_08830</name>
</gene>
<protein>
    <submittedName>
        <fullName evidence="1">Uncharacterized protein</fullName>
    </submittedName>
</protein>
<dbReference type="KEGG" id="erz:ER308_08830"/>
<dbReference type="RefSeq" id="WP_131154642.1">
    <property type="nucleotide sequence ID" value="NZ_CP036402.1"/>
</dbReference>
<sequence>MTTETNHTSATPGEVADAPGWQVDWLNAWLAAIGLLWLEPAARVAWSTDPVPHARLHAPGSDPASAIAEALPDLAALQRLAIASEHPSSSRPFKRNPSLDDYRARAALARADHDFSLSVSVTDLTSDASRELPHSPLDPPAPKGQTLWDRLVRVREKLDAQAPNTVEAAARSLQGVPTRVQANGLGFDVRRIDPAAGGDELTVDPIVECLALFGLALLPIRGDGVRPTTRGWRGPALRGGSFRWPAWSDWLDVWAVDGLLDRCHAAAHEAHRIGRWGVAAVFETVPYQPTGQSDVRRGYASRRLW</sequence>
<organism evidence="1 2">
    <name type="scientific">Egibacter rhizosphaerae</name>
    <dbReference type="NCBI Taxonomy" id="1670831"/>
    <lineage>
        <taxon>Bacteria</taxon>
        <taxon>Bacillati</taxon>
        <taxon>Actinomycetota</taxon>
        <taxon>Nitriliruptoria</taxon>
        <taxon>Egibacterales</taxon>
        <taxon>Egibacteraceae</taxon>
        <taxon>Egibacter</taxon>
    </lineage>
</organism>
<evidence type="ECO:0000313" key="2">
    <source>
        <dbReference type="Proteomes" id="UP000291469"/>
    </source>
</evidence>
<evidence type="ECO:0000313" key="1">
    <source>
        <dbReference type="EMBL" id="QBI19645.1"/>
    </source>
</evidence>